<organism evidence="2 3">
    <name type="scientific">Diploscapter pachys</name>
    <dbReference type="NCBI Taxonomy" id="2018661"/>
    <lineage>
        <taxon>Eukaryota</taxon>
        <taxon>Metazoa</taxon>
        <taxon>Ecdysozoa</taxon>
        <taxon>Nematoda</taxon>
        <taxon>Chromadorea</taxon>
        <taxon>Rhabditida</taxon>
        <taxon>Rhabditina</taxon>
        <taxon>Rhabditomorpha</taxon>
        <taxon>Rhabditoidea</taxon>
        <taxon>Rhabditidae</taxon>
        <taxon>Diploscapter</taxon>
    </lineage>
</organism>
<dbReference type="Proteomes" id="UP000218231">
    <property type="component" value="Unassembled WGS sequence"/>
</dbReference>
<proteinExistence type="predicted"/>
<reference evidence="2 3" key="1">
    <citation type="journal article" date="2017" name="Curr. Biol.">
        <title>Genome architecture and evolution of a unichromosomal asexual nematode.</title>
        <authorList>
            <person name="Fradin H."/>
            <person name="Zegar C."/>
            <person name="Gutwein M."/>
            <person name="Lucas J."/>
            <person name="Kovtun M."/>
            <person name="Corcoran D."/>
            <person name="Baugh L.R."/>
            <person name="Kiontke K."/>
            <person name="Gunsalus K."/>
            <person name="Fitch D.H."/>
            <person name="Piano F."/>
        </authorList>
    </citation>
    <scope>NUCLEOTIDE SEQUENCE [LARGE SCALE GENOMIC DNA]</scope>
    <source>
        <strain evidence="2">PF1309</strain>
    </source>
</reference>
<comment type="caution">
    <text evidence="2">The sequence shown here is derived from an EMBL/GenBank/DDBJ whole genome shotgun (WGS) entry which is preliminary data.</text>
</comment>
<dbReference type="AlphaFoldDB" id="A0A2A2JY58"/>
<name>A0A2A2JY58_9BILA</name>
<feature type="region of interest" description="Disordered" evidence="1">
    <location>
        <begin position="272"/>
        <end position="304"/>
    </location>
</feature>
<protein>
    <submittedName>
        <fullName evidence="2">Uncharacterized protein</fullName>
    </submittedName>
</protein>
<evidence type="ECO:0000313" key="3">
    <source>
        <dbReference type="Proteomes" id="UP000218231"/>
    </source>
</evidence>
<evidence type="ECO:0000256" key="1">
    <source>
        <dbReference type="SAM" id="MobiDB-lite"/>
    </source>
</evidence>
<feature type="compositionally biased region" description="Basic residues" evidence="1">
    <location>
        <begin position="272"/>
        <end position="284"/>
    </location>
</feature>
<evidence type="ECO:0000313" key="2">
    <source>
        <dbReference type="EMBL" id="PAV66706.1"/>
    </source>
</evidence>
<sequence length="512" mass="57034">MRLMRRPTCWMAATSNPRLVDEDDVRVGAARDDRIAVGGQHRGQRLGILHHAARIVPEGRAQRLAERDRLGGDDMFQRAALDAGENGRVELLGQGLVIGQDHAAARPPQRLVRRGGDDMRMVERIGMHAARDQPGEMRHVDHQQRVDRIRDLAEPGKVDLAGIGRSARDDQLRVIVAGQLGDRVIVDPLILLAHAIGDGVQPLARKGRRRAVRQLVALPPEFGIDGRIDFGIRLAQRTAEKRRCREGRIGVTAAHAHLRHDGSPVIVERRMRARRPRRRDKRVAHHADLRHRPSGGQVTRDTRKTSGADLRLRLMCGVVGDAVAASAPARNMDQRSRTILTPGCDRARFTRFGLCLALPRFPPLGAVIFRIRGGQRRATQDVIGRLLADHDRRRVEVPGRDRRHHRGIDDAQALDAMHPQHGIDHRHRVRRLAHRAGAGRMIGAFDVRADEGVDRRVVGDVRSGLDLAPGLKRIDGLSAGSALRRRTWPRLFDRIGPTCAWKPWPVASADPS</sequence>
<accession>A0A2A2JY58</accession>
<dbReference type="EMBL" id="LIAE01010046">
    <property type="protein sequence ID" value="PAV66706.1"/>
    <property type="molecule type" value="Genomic_DNA"/>
</dbReference>
<keyword evidence="3" id="KW-1185">Reference proteome</keyword>
<gene>
    <name evidence="2" type="ORF">WR25_15359</name>
</gene>